<proteinExistence type="predicted"/>
<dbReference type="InterPro" id="IPR002509">
    <property type="entry name" value="NODB_dom"/>
</dbReference>
<evidence type="ECO:0000313" key="3">
    <source>
        <dbReference type="Proteomes" id="UP001250656"/>
    </source>
</evidence>
<keyword evidence="3" id="KW-1185">Reference proteome</keyword>
<dbReference type="CDD" id="cd10929">
    <property type="entry name" value="CE4_u5"/>
    <property type="match status" value="1"/>
</dbReference>
<dbReference type="Pfam" id="PF01522">
    <property type="entry name" value="Polysacc_deac_1"/>
    <property type="match status" value="1"/>
</dbReference>
<sequence>MIQKENMYDSGKFVISLDFELFWGMRDHLTLENYGKHIQAVWEVLPRMIQSFENYQVKATFATVGFLFADDKKELKTSCPNDIPKYSNQSLSPYIRHFDTIGDNEETDPYHFAPSLIKLLQKYPSQEIATHTFSHYYCLEDGQTKDNFRNDLIAAITIAETKGVAIKSLVFPRNQFNEEYLEILRDLGITSYRGNEKIWSPSGLMAKTPNPLKRAFRLLDSYINLSGHNCYNMKDIAKSVPYNIPSSRFLRPYSQKLGLIEKMRVNRILNGMTYAAKNKKVYHLWWHPHNFGGHQEENFKILNKILGHYDKLNSKYGFESATMGEISHALKEKQ</sequence>
<comment type="caution">
    <text evidence="2">The sequence shown here is derived from an EMBL/GenBank/DDBJ whole genome shotgun (WGS) entry which is preliminary data.</text>
</comment>
<dbReference type="RefSeq" id="WP_314016449.1">
    <property type="nucleotide sequence ID" value="NZ_JAVTTP010000001.1"/>
</dbReference>
<gene>
    <name evidence="2" type="ORF">RQM65_16130</name>
</gene>
<protein>
    <submittedName>
        <fullName evidence="2">Polysaccharide deacetylase family protein</fullName>
    </submittedName>
</protein>
<evidence type="ECO:0000313" key="2">
    <source>
        <dbReference type="EMBL" id="MDT7830197.1"/>
    </source>
</evidence>
<name>A0ABU3L948_9FLAO</name>
<organism evidence="2 3">
    <name type="scientific">Pricia mediterranea</name>
    <dbReference type="NCBI Taxonomy" id="3076079"/>
    <lineage>
        <taxon>Bacteria</taxon>
        <taxon>Pseudomonadati</taxon>
        <taxon>Bacteroidota</taxon>
        <taxon>Flavobacteriia</taxon>
        <taxon>Flavobacteriales</taxon>
        <taxon>Flavobacteriaceae</taxon>
        <taxon>Pricia</taxon>
    </lineage>
</organism>
<dbReference type="Gene3D" id="3.20.20.370">
    <property type="entry name" value="Glycoside hydrolase/deacetylase"/>
    <property type="match status" value="1"/>
</dbReference>
<dbReference type="Proteomes" id="UP001250656">
    <property type="component" value="Unassembled WGS sequence"/>
</dbReference>
<evidence type="ECO:0000259" key="1">
    <source>
        <dbReference type="Pfam" id="PF01522"/>
    </source>
</evidence>
<feature type="domain" description="NodB homology" evidence="1">
    <location>
        <begin position="43"/>
        <end position="190"/>
    </location>
</feature>
<accession>A0ABU3L948</accession>
<dbReference type="InterPro" id="IPR011330">
    <property type="entry name" value="Glyco_hydro/deAcase_b/a-brl"/>
</dbReference>
<dbReference type="EMBL" id="JAVTTP010000001">
    <property type="protein sequence ID" value="MDT7830197.1"/>
    <property type="molecule type" value="Genomic_DNA"/>
</dbReference>
<reference evidence="2 3" key="1">
    <citation type="submission" date="2023-09" db="EMBL/GenBank/DDBJ databases">
        <title>Novel taxa isolated from Blanes Bay.</title>
        <authorList>
            <person name="Rey-Velasco X."/>
            <person name="Lucena T."/>
        </authorList>
    </citation>
    <scope>NUCLEOTIDE SEQUENCE [LARGE SCALE GENOMIC DNA]</scope>
    <source>
        <strain evidence="2 3">S334</strain>
    </source>
</reference>
<dbReference type="SUPFAM" id="SSF88713">
    <property type="entry name" value="Glycoside hydrolase/deacetylase"/>
    <property type="match status" value="1"/>
</dbReference>